<dbReference type="NCBIfam" id="NF010378">
    <property type="entry name" value="PRK13805.1"/>
    <property type="match status" value="1"/>
</dbReference>
<dbReference type="GO" id="GO:0006066">
    <property type="term" value="P:alcohol metabolic process"/>
    <property type="evidence" value="ECO:0007669"/>
    <property type="project" value="InterPro"/>
</dbReference>
<dbReference type="EMBL" id="QZKI01000089">
    <property type="protein sequence ID" value="RJP68754.1"/>
    <property type="molecule type" value="Genomic_DNA"/>
</dbReference>
<comment type="similarity">
    <text evidence="2">Belongs to the iron-containing alcohol dehydrogenase family.</text>
</comment>
<dbReference type="Pfam" id="PF25137">
    <property type="entry name" value="ADH_Fe_C"/>
    <property type="match status" value="1"/>
</dbReference>
<evidence type="ECO:0000256" key="7">
    <source>
        <dbReference type="ARBA" id="ARBA00035641"/>
    </source>
</evidence>
<dbReference type="PIRSF" id="PIRSF000111">
    <property type="entry name" value="ALDH_ADH"/>
    <property type="match status" value="1"/>
</dbReference>
<comment type="similarity">
    <text evidence="7 9">In the N-terminal section; belongs to the aldehyde dehydrogenase family.</text>
</comment>
<dbReference type="CDD" id="cd08178">
    <property type="entry name" value="AAD_C"/>
    <property type="match status" value="1"/>
</dbReference>
<feature type="domain" description="Fe-containing alcohol dehydrogenase-like C-terminal" evidence="12">
    <location>
        <begin position="650"/>
        <end position="861"/>
    </location>
</feature>
<evidence type="ECO:0000256" key="9">
    <source>
        <dbReference type="PIRNR" id="PIRNR000111"/>
    </source>
</evidence>
<dbReference type="PROSITE" id="PS00913">
    <property type="entry name" value="ADH_IRON_1"/>
    <property type="match status" value="1"/>
</dbReference>
<dbReference type="InterPro" id="IPR001670">
    <property type="entry name" value="ADH_Fe/GldA"/>
</dbReference>
<evidence type="ECO:0000313" key="14">
    <source>
        <dbReference type="Proteomes" id="UP000285961"/>
    </source>
</evidence>
<accession>A0A419EW53</accession>
<dbReference type="InterPro" id="IPR012079">
    <property type="entry name" value="Bifunc_Ald-ADH"/>
</dbReference>
<evidence type="ECO:0000259" key="12">
    <source>
        <dbReference type="Pfam" id="PF25137"/>
    </source>
</evidence>
<dbReference type="Gene3D" id="3.40.309.10">
    <property type="entry name" value="Aldehyde Dehydrogenase, Chain A, domain 2"/>
    <property type="match status" value="1"/>
</dbReference>
<dbReference type="InterPro" id="IPR039697">
    <property type="entry name" value="Alcohol_dehydrogenase_Fe"/>
</dbReference>
<evidence type="ECO:0000256" key="5">
    <source>
        <dbReference type="ARBA" id="ARBA00023027"/>
    </source>
</evidence>
<evidence type="ECO:0000256" key="2">
    <source>
        <dbReference type="ARBA" id="ARBA00007358"/>
    </source>
</evidence>
<evidence type="ECO:0000256" key="8">
    <source>
        <dbReference type="ARBA" id="ARBA00035645"/>
    </source>
</evidence>
<dbReference type="AlphaFoldDB" id="A0A419EW53"/>
<dbReference type="Pfam" id="PF00171">
    <property type="entry name" value="Aldedh"/>
    <property type="match status" value="1"/>
</dbReference>
<dbReference type="GO" id="GO:0004022">
    <property type="term" value="F:alcohol dehydrogenase (NAD+) activity"/>
    <property type="evidence" value="ECO:0007669"/>
    <property type="project" value="UniProtKB-UniRule"/>
</dbReference>
<dbReference type="InterPro" id="IPR016161">
    <property type="entry name" value="Ald_DH/histidinol_DH"/>
</dbReference>
<dbReference type="InterPro" id="IPR018211">
    <property type="entry name" value="ADH_Fe_CS"/>
</dbReference>
<keyword evidence="6" id="KW-0511">Multifunctional enzyme</keyword>
<comment type="caution">
    <text evidence="13">The sequence shown here is derived from an EMBL/GenBank/DDBJ whole genome shotgun (WGS) entry which is preliminary data.</text>
</comment>
<evidence type="ECO:0000259" key="11">
    <source>
        <dbReference type="Pfam" id="PF00465"/>
    </source>
</evidence>
<dbReference type="Gene3D" id="3.40.605.10">
    <property type="entry name" value="Aldehyde Dehydrogenase, Chain A, domain 1"/>
    <property type="match status" value="1"/>
</dbReference>
<gene>
    <name evidence="13" type="ORF">C4532_12320</name>
</gene>
<reference evidence="13 14" key="1">
    <citation type="journal article" date="2017" name="ISME J.">
        <title>Energy and carbon metabolisms in a deep terrestrial subsurface fluid microbial community.</title>
        <authorList>
            <person name="Momper L."/>
            <person name="Jungbluth S.P."/>
            <person name="Lee M.D."/>
            <person name="Amend J.P."/>
        </authorList>
    </citation>
    <scope>NUCLEOTIDE SEQUENCE [LARGE SCALE GENOMIC DNA]</scope>
    <source>
        <strain evidence="13">SURF_17</strain>
    </source>
</reference>
<dbReference type="GO" id="GO:0015976">
    <property type="term" value="P:carbon utilization"/>
    <property type="evidence" value="ECO:0007669"/>
    <property type="project" value="InterPro"/>
</dbReference>
<dbReference type="SUPFAM" id="SSF53720">
    <property type="entry name" value="ALDH-like"/>
    <property type="match status" value="1"/>
</dbReference>
<dbReference type="InterPro" id="IPR056798">
    <property type="entry name" value="ADH_Fe_C"/>
</dbReference>
<dbReference type="FunFam" id="3.40.50.1970:FF:000003">
    <property type="entry name" value="Alcohol dehydrogenase, iron-containing"/>
    <property type="match status" value="1"/>
</dbReference>
<keyword evidence="3 9" id="KW-0560">Oxidoreductase</keyword>
<dbReference type="Pfam" id="PF00465">
    <property type="entry name" value="Fe-ADH"/>
    <property type="match status" value="1"/>
</dbReference>
<dbReference type="PANTHER" id="PTHR11496">
    <property type="entry name" value="ALCOHOL DEHYDROGENASE"/>
    <property type="match status" value="1"/>
</dbReference>
<protein>
    <recommendedName>
        <fullName evidence="9">Aldehyde-alcohol dehydrogenase</fullName>
    </recommendedName>
</protein>
<dbReference type="Gene3D" id="3.40.50.1970">
    <property type="match status" value="1"/>
</dbReference>
<comment type="similarity">
    <text evidence="8 9">In the C-terminal section; belongs to the iron-containing alcohol dehydrogenase family.</text>
</comment>
<keyword evidence="5" id="KW-0520">NAD</keyword>
<dbReference type="PANTHER" id="PTHR11496:SF83">
    <property type="entry name" value="HYDROXYACID-OXOACID TRANSHYDROGENASE, MITOCHONDRIAL"/>
    <property type="match status" value="1"/>
</dbReference>
<dbReference type="InterPro" id="IPR015590">
    <property type="entry name" value="Aldehyde_DH_dom"/>
</dbReference>
<evidence type="ECO:0000313" key="13">
    <source>
        <dbReference type="EMBL" id="RJP68754.1"/>
    </source>
</evidence>
<dbReference type="Gene3D" id="1.20.1090.10">
    <property type="entry name" value="Dehydroquinate synthase-like - alpha domain"/>
    <property type="match status" value="1"/>
</dbReference>
<organism evidence="13 14">
    <name type="scientific">Candidatus Abyssobacteria bacterium SURF_17</name>
    <dbReference type="NCBI Taxonomy" id="2093361"/>
    <lineage>
        <taxon>Bacteria</taxon>
        <taxon>Pseudomonadati</taxon>
        <taxon>Candidatus Hydrogenedentota</taxon>
        <taxon>Candidatus Abyssobacteria</taxon>
    </lineage>
</organism>
<evidence type="ECO:0000256" key="1">
    <source>
        <dbReference type="ARBA" id="ARBA00001954"/>
    </source>
</evidence>
<comment type="cofactor">
    <cofactor evidence="1">
        <name>Fe(2+)</name>
        <dbReference type="ChEBI" id="CHEBI:29033"/>
    </cofactor>
</comment>
<dbReference type="InterPro" id="IPR034789">
    <property type="entry name" value="AAD_C"/>
</dbReference>
<evidence type="ECO:0000256" key="3">
    <source>
        <dbReference type="ARBA" id="ARBA00023002"/>
    </source>
</evidence>
<evidence type="ECO:0000256" key="4">
    <source>
        <dbReference type="ARBA" id="ARBA00023004"/>
    </source>
</evidence>
<dbReference type="FunFam" id="1.20.1090.10:FF:000001">
    <property type="entry name" value="Aldehyde-alcohol dehydrogenase"/>
    <property type="match status" value="1"/>
</dbReference>
<feature type="domain" description="Alcohol dehydrogenase iron-type/glycerol dehydrogenase GldA" evidence="11">
    <location>
        <begin position="464"/>
        <end position="639"/>
    </location>
</feature>
<dbReference type="GO" id="GO:0046872">
    <property type="term" value="F:metal ion binding"/>
    <property type="evidence" value="ECO:0007669"/>
    <property type="project" value="InterPro"/>
</dbReference>
<feature type="domain" description="Aldehyde dehydrogenase" evidence="10">
    <location>
        <begin position="18"/>
        <end position="409"/>
    </location>
</feature>
<sequence>MSIRHSRQPLSTERKIYLDNLVERAKLAAAELAQFSQEQVDTIVKAMVMTGLRNAKRLARLAVDESKLGIFEDKVLKNFVATEFVWNHIKDKRTVGVIREYPERNLVEVAEPIGVIFSITPITNPTGTVLFKCITCLKTRNALIFSPHFRTMRCCAEAARVMAEAAEKTGAPEGVIACIEQPTVEDTRYLFNHPDIQLIDATGGTSLVKAAYSTGKPALGVGAGNTPCYLHKSADIDTAVVDVIVSKTFDNGTVCASEQTIAIDDEIYEEVIAKFAALGAHIASEEEVKLLEDTVIHPETGMMHPLAVGQSAQDIAKQCGISVSPNVRLIIAPLKGVGKGHPLSVEKLFPVLGVLPVKSVDDAINVCLDVSYNGGVGHTASVFATDEEVIQKFASALNAGRIVVNSPATIGGLGGVYNDLSPTFSFGCGTGGGNITMDNLNIYHYMNIKRVARRTPGNAWFRLPNQIYFNLNSLENLRGINSETTVIISTKGAEKRGHVDIVRGFLKQSTHTHTFSEVEPEPSLATVLNGVRVLNNYKPDHIIAVGGGSVIDAAKAMRLFYENPDVKFEELSLPFLDPRKRVTEYPPPPPDRPKLVAVPTTSGTGSEVTPFAVVTDCTTNRKVMLSDYSLVPDVAIVDPVLVMNLPPSVTADTGMDVLTHAIEAHVSIAASRYTDSLTLQAIRLVFNYLLRAYNDPADYEARENMHNASCIAGIAISNAFVGVNHALAHSLGATFNIPHGRANGVLLPYTVKYNSSIPTKFMPHPNIKAYIADKKYAEAATFVGLKGVSTREKVDALIEAIVDLLEGCGMPTSLKGLGISKQEFENALPELIDKAFDDPSCRSNPRYPMVDEVEELFRRAYDGKLEHKV</sequence>
<dbReference type="InterPro" id="IPR016162">
    <property type="entry name" value="Ald_DH_N"/>
</dbReference>
<name>A0A419EW53_9BACT</name>
<evidence type="ECO:0000259" key="10">
    <source>
        <dbReference type="Pfam" id="PF00171"/>
    </source>
</evidence>
<dbReference type="InterPro" id="IPR016163">
    <property type="entry name" value="Ald_DH_C"/>
</dbReference>
<dbReference type="Proteomes" id="UP000285961">
    <property type="component" value="Unassembled WGS sequence"/>
</dbReference>
<dbReference type="SUPFAM" id="SSF56796">
    <property type="entry name" value="Dehydroquinate synthase-like"/>
    <property type="match status" value="1"/>
</dbReference>
<evidence type="ECO:0000256" key="6">
    <source>
        <dbReference type="ARBA" id="ARBA00023268"/>
    </source>
</evidence>
<dbReference type="GO" id="GO:0008774">
    <property type="term" value="F:acetaldehyde dehydrogenase (acetylating) activity"/>
    <property type="evidence" value="ECO:0007669"/>
    <property type="project" value="UniProtKB-UniRule"/>
</dbReference>
<proteinExistence type="inferred from homology"/>
<dbReference type="CDD" id="cd07122">
    <property type="entry name" value="ALDH_F20_ACDH"/>
    <property type="match status" value="1"/>
</dbReference>
<keyword evidence="4" id="KW-0408">Iron</keyword>